<dbReference type="AlphaFoldDB" id="A0A6C0AKY3"/>
<sequence length="284" mass="33125">MNTTYKSSFTSNENTSLVWELLNENVKERFSYNIKNNSNPTINKFFVDTINQVSNNNQKYNSIIEMNKFTLLNCIKFIEKNIQHIKEPSKTDVFEIRMKKQKNEFDSLINKKIPKEIDFTDKFDNLPVDKSAVDKTLADRERELQQITKQYGNTDAESWIKNGIKNSDDDKIKIIEDSIDNSIQPILMDRPKIEKRVTFDIKDQISNVEIVQPPPPQPTNKFLNKLKKKDMYDTVVNEVAELKKQIVQMKEQFDSMEKNQSKILDLVSGVIKSINIDNMSQTTN</sequence>
<accession>A0A6C0AKY3</accession>
<proteinExistence type="predicted"/>
<reference evidence="2" key="1">
    <citation type="journal article" date="2020" name="Nature">
        <title>Giant virus diversity and host interactions through global metagenomics.</title>
        <authorList>
            <person name="Schulz F."/>
            <person name="Roux S."/>
            <person name="Paez-Espino D."/>
            <person name="Jungbluth S."/>
            <person name="Walsh D.A."/>
            <person name="Denef V.J."/>
            <person name="McMahon K.D."/>
            <person name="Konstantinidis K.T."/>
            <person name="Eloe-Fadrosh E.A."/>
            <person name="Kyrpides N.C."/>
            <person name="Woyke T."/>
        </authorList>
    </citation>
    <scope>NUCLEOTIDE SEQUENCE</scope>
    <source>
        <strain evidence="2">GVMAG-S-1039698-54</strain>
    </source>
</reference>
<evidence type="ECO:0000313" key="2">
    <source>
        <dbReference type="EMBL" id="QHS80100.1"/>
    </source>
</evidence>
<keyword evidence="1" id="KW-0175">Coiled coil</keyword>
<evidence type="ECO:0000256" key="1">
    <source>
        <dbReference type="SAM" id="Coils"/>
    </source>
</evidence>
<dbReference type="EMBL" id="MN740675">
    <property type="protein sequence ID" value="QHS80100.1"/>
    <property type="molecule type" value="Genomic_DNA"/>
</dbReference>
<organism evidence="2">
    <name type="scientific">viral metagenome</name>
    <dbReference type="NCBI Taxonomy" id="1070528"/>
    <lineage>
        <taxon>unclassified sequences</taxon>
        <taxon>metagenomes</taxon>
        <taxon>organismal metagenomes</taxon>
    </lineage>
</organism>
<protein>
    <submittedName>
        <fullName evidence="2">Uncharacterized protein</fullName>
    </submittedName>
</protein>
<feature type="coiled-coil region" evidence="1">
    <location>
        <begin position="232"/>
        <end position="259"/>
    </location>
</feature>
<name>A0A6C0AKY3_9ZZZZ</name>